<dbReference type="InterPro" id="IPR027417">
    <property type="entry name" value="P-loop_NTPase"/>
</dbReference>
<dbReference type="EMBL" id="BSDC01000004">
    <property type="protein sequence ID" value="GLH68324.1"/>
    <property type="molecule type" value="Genomic_DNA"/>
</dbReference>
<dbReference type="PANTHER" id="PTHR42711:SF5">
    <property type="entry name" value="ABC TRANSPORTER ATP-BINDING PROTEIN NATA"/>
    <property type="match status" value="1"/>
</dbReference>
<dbReference type="CDD" id="cd03230">
    <property type="entry name" value="ABC_DR_subfamily_A"/>
    <property type="match status" value="1"/>
</dbReference>
<dbReference type="Pfam" id="PF00005">
    <property type="entry name" value="ABC_tran"/>
    <property type="match status" value="1"/>
</dbReference>
<gene>
    <name evidence="7" type="ORF">GETHED_26880</name>
</gene>
<dbReference type="Gene3D" id="3.40.50.300">
    <property type="entry name" value="P-loop containing nucleotide triphosphate hydrolases"/>
    <property type="match status" value="1"/>
</dbReference>
<keyword evidence="3" id="KW-0536">Nodulation</keyword>
<protein>
    <submittedName>
        <fullName evidence="7">ABC transporter ATP-binding protein</fullName>
    </submittedName>
</protein>
<dbReference type="InterPro" id="IPR003439">
    <property type="entry name" value="ABC_transporter-like_ATP-bd"/>
</dbReference>
<keyword evidence="5 7" id="KW-0067">ATP-binding</keyword>
<evidence type="ECO:0000313" key="8">
    <source>
        <dbReference type="Proteomes" id="UP001165044"/>
    </source>
</evidence>
<dbReference type="PROSITE" id="PS50893">
    <property type="entry name" value="ABC_TRANSPORTER_2"/>
    <property type="match status" value="1"/>
</dbReference>
<keyword evidence="4" id="KW-0547">Nucleotide-binding</keyword>
<evidence type="ECO:0000256" key="1">
    <source>
        <dbReference type="ARBA" id="ARBA00005417"/>
    </source>
</evidence>
<dbReference type="InterPro" id="IPR003593">
    <property type="entry name" value="AAA+_ATPase"/>
</dbReference>
<dbReference type="PANTHER" id="PTHR42711">
    <property type="entry name" value="ABC TRANSPORTER ATP-BINDING PROTEIN"/>
    <property type="match status" value="1"/>
</dbReference>
<evidence type="ECO:0000256" key="2">
    <source>
        <dbReference type="ARBA" id="ARBA00022448"/>
    </source>
</evidence>
<dbReference type="GO" id="GO:0005524">
    <property type="term" value="F:ATP binding"/>
    <property type="evidence" value="ECO:0007669"/>
    <property type="project" value="UniProtKB-KW"/>
</dbReference>
<evidence type="ECO:0000313" key="7">
    <source>
        <dbReference type="EMBL" id="GLH68324.1"/>
    </source>
</evidence>
<comment type="caution">
    <text evidence="7">The sequence shown here is derived from an EMBL/GenBank/DDBJ whole genome shotgun (WGS) entry which is preliminary data.</text>
</comment>
<dbReference type="InterPro" id="IPR017871">
    <property type="entry name" value="ABC_transporter-like_CS"/>
</dbReference>
<name>A0ABQ5Q1U0_9BACT</name>
<reference evidence="7" key="1">
    <citation type="journal article" date="2023" name="Antonie Van Leeuwenhoek">
        <title>Mesoterricola silvestris gen. nov., sp. nov., Mesoterricola sediminis sp. nov., Geothrix oryzae sp. nov., Geothrix edaphica sp. nov., Geothrix rubra sp. nov., and Geothrix limicola sp. nov., six novel members of Acidobacteriota isolated from soils.</title>
        <authorList>
            <person name="Itoh H."/>
            <person name="Sugisawa Y."/>
            <person name="Mise K."/>
            <person name="Xu Z."/>
            <person name="Kuniyasu M."/>
            <person name="Ushijima N."/>
            <person name="Kawano K."/>
            <person name="Kobayashi E."/>
            <person name="Shiratori Y."/>
            <person name="Masuda Y."/>
            <person name="Senoo K."/>
        </authorList>
    </citation>
    <scope>NUCLEOTIDE SEQUENCE</scope>
    <source>
        <strain evidence="7">Red802</strain>
    </source>
</reference>
<sequence length="248" mass="26662">MEPALELVNLTKRFGDKTAVDDVSLALEPGAFLGLLGRNGAGKSTTLKMVTGLLKPTTGRIRVLGLDLEADPLAVKRQIGAMPEDMALLDMLTGPQYLRFVGRMYGMPDALIDGRQAELFDTLDLAPGPKTLIADYSFGMKKKVALCAALIHGPKVVFLDEPFEGIDPVTSRTIKDILQGLQRNGVTLVLTSHILEVVEKLCPLIAILDEGQLKGFGPLDELRRGGESLEQLFVGLVGGAQKGALSWL</sequence>
<dbReference type="RefSeq" id="WP_285610166.1">
    <property type="nucleotide sequence ID" value="NZ_BSDC01000004.1"/>
</dbReference>
<dbReference type="SMART" id="SM00382">
    <property type="entry name" value="AAA"/>
    <property type="match status" value="1"/>
</dbReference>
<comment type="similarity">
    <text evidence="1">Belongs to the ABC transporter superfamily.</text>
</comment>
<dbReference type="SUPFAM" id="SSF52540">
    <property type="entry name" value="P-loop containing nucleoside triphosphate hydrolases"/>
    <property type="match status" value="1"/>
</dbReference>
<organism evidence="7 8">
    <name type="scientific">Geothrix edaphica</name>
    <dbReference type="NCBI Taxonomy" id="2927976"/>
    <lineage>
        <taxon>Bacteria</taxon>
        <taxon>Pseudomonadati</taxon>
        <taxon>Acidobacteriota</taxon>
        <taxon>Holophagae</taxon>
        <taxon>Holophagales</taxon>
        <taxon>Holophagaceae</taxon>
        <taxon>Geothrix</taxon>
    </lineage>
</organism>
<dbReference type="InterPro" id="IPR050763">
    <property type="entry name" value="ABC_transporter_ATP-binding"/>
</dbReference>
<evidence type="ECO:0000259" key="6">
    <source>
        <dbReference type="PROSITE" id="PS50893"/>
    </source>
</evidence>
<evidence type="ECO:0000256" key="4">
    <source>
        <dbReference type="ARBA" id="ARBA00022741"/>
    </source>
</evidence>
<accession>A0ABQ5Q1U0</accession>
<evidence type="ECO:0000256" key="5">
    <source>
        <dbReference type="ARBA" id="ARBA00022840"/>
    </source>
</evidence>
<proteinExistence type="inferred from homology"/>
<feature type="domain" description="ABC transporter" evidence="6">
    <location>
        <begin position="5"/>
        <end position="235"/>
    </location>
</feature>
<evidence type="ECO:0000256" key="3">
    <source>
        <dbReference type="ARBA" id="ARBA00022458"/>
    </source>
</evidence>
<dbReference type="Proteomes" id="UP001165044">
    <property type="component" value="Unassembled WGS sequence"/>
</dbReference>
<keyword evidence="8" id="KW-1185">Reference proteome</keyword>
<dbReference type="PROSITE" id="PS00211">
    <property type="entry name" value="ABC_TRANSPORTER_1"/>
    <property type="match status" value="1"/>
</dbReference>
<keyword evidence="2" id="KW-0813">Transport</keyword>